<dbReference type="Proteomes" id="UP000219621">
    <property type="component" value="Unassembled WGS sequence"/>
</dbReference>
<evidence type="ECO:0000259" key="6">
    <source>
        <dbReference type="Pfam" id="PF04377"/>
    </source>
</evidence>
<dbReference type="PANTHER" id="PTHR21367:SF1">
    <property type="entry name" value="ARGINYL-TRNA--PROTEIN TRANSFERASE 1"/>
    <property type="match status" value="1"/>
</dbReference>
<dbReference type="InterPro" id="IPR030700">
    <property type="entry name" value="N-end_Aminoacyl_Trfase"/>
</dbReference>
<dbReference type="InterPro" id="IPR007471">
    <property type="entry name" value="N-end_Aminoacyl_Trfase_N"/>
</dbReference>
<protein>
    <recommendedName>
        <fullName evidence="4">Aspartate/glutamate leucyltransferase</fullName>
        <ecNumber evidence="4">2.3.2.29</ecNumber>
    </recommendedName>
</protein>
<dbReference type="GO" id="GO:0008914">
    <property type="term" value="F:leucyl-tRNA--protein transferase activity"/>
    <property type="evidence" value="ECO:0007669"/>
    <property type="project" value="UniProtKB-UniRule"/>
</dbReference>
<evidence type="ECO:0000256" key="2">
    <source>
        <dbReference type="ARBA" id="ARBA00022679"/>
    </source>
</evidence>
<dbReference type="EC" id="2.3.2.29" evidence="4"/>
<feature type="domain" description="N-end rule aminoacyl transferase C-terminal" evidence="6">
    <location>
        <begin position="110"/>
        <end position="231"/>
    </location>
</feature>
<dbReference type="GO" id="GO:0005737">
    <property type="term" value="C:cytoplasm"/>
    <property type="evidence" value="ECO:0007669"/>
    <property type="project" value="UniProtKB-SubCell"/>
</dbReference>
<name>A0A286GFQ1_9PROT</name>
<proteinExistence type="inferred from homology"/>
<accession>A0A286GFQ1</accession>
<dbReference type="NCBIfam" id="NF002342">
    <property type="entry name" value="PRK01305.1-3"/>
    <property type="match status" value="1"/>
</dbReference>
<dbReference type="GO" id="GO:0004057">
    <property type="term" value="F:arginyl-tRNA--protein transferase activity"/>
    <property type="evidence" value="ECO:0007669"/>
    <property type="project" value="InterPro"/>
</dbReference>
<evidence type="ECO:0000256" key="3">
    <source>
        <dbReference type="ARBA" id="ARBA00023315"/>
    </source>
</evidence>
<dbReference type="Pfam" id="PF04377">
    <property type="entry name" value="ATE_C"/>
    <property type="match status" value="1"/>
</dbReference>
<dbReference type="NCBIfam" id="NF002341">
    <property type="entry name" value="PRK01305.1-1"/>
    <property type="match status" value="1"/>
</dbReference>
<gene>
    <name evidence="4" type="primary">bpt</name>
    <name evidence="7" type="ORF">SAMN05421508_103466</name>
</gene>
<dbReference type="PIRSF" id="PIRSF037208">
    <property type="entry name" value="ATE_pro_prd"/>
    <property type="match status" value="1"/>
</dbReference>
<evidence type="ECO:0000256" key="4">
    <source>
        <dbReference type="HAMAP-Rule" id="MF_00689"/>
    </source>
</evidence>
<dbReference type="SUPFAM" id="SSF55729">
    <property type="entry name" value="Acyl-CoA N-acyltransferases (Nat)"/>
    <property type="match status" value="1"/>
</dbReference>
<comment type="catalytic activity">
    <reaction evidence="4">
        <text>N-terminal L-aspartyl-[protein] + L-leucyl-tRNA(Leu) = N-terminal L-leucyl-L-aspartyl-[protein] + tRNA(Leu) + H(+)</text>
        <dbReference type="Rhea" id="RHEA:50420"/>
        <dbReference type="Rhea" id="RHEA-COMP:9613"/>
        <dbReference type="Rhea" id="RHEA-COMP:9622"/>
        <dbReference type="Rhea" id="RHEA-COMP:12669"/>
        <dbReference type="Rhea" id="RHEA-COMP:12674"/>
        <dbReference type="ChEBI" id="CHEBI:15378"/>
        <dbReference type="ChEBI" id="CHEBI:64720"/>
        <dbReference type="ChEBI" id="CHEBI:78442"/>
        <dbReference type="ChEBI" id="CHEBI:78494"/>
        <dbReference type="ChEBI" id="CHEBI:133042"/>
        <dbReference type="EC" id="2.3.2.29"/>
    </reaction>
</comment>
<dbReference type="InterPro" id="IPR016181">
    <property type="entry name" value="Acyl_CoA_acyltransferase"/>
</dbReference>
<keyword evidence="3 4" id="KW-0012">Acyltransferase</keyword>
<dbReference type="NCBIfam" id="NF002346">
    <property type="entry name" value="PRK01305.2-3"/>
    <property type="match status" value="1"/>
</dbReference>
<evidence type="ECO:0000313" key="8">
    <source>
        <dbReference type="Proteomes" id="UP000219621"/>
    </source>
</evidence>
<dbReference type="Pfam" id="PF04376">
    <property type="entry name" value="ATE_N"/>
    <property type="match status" value="1"/>
</dbReference>
<reference evidence="7 8" key="1">
    <citation type="submission" date="2017-09" db="EMBL/GenBank/DDBJ databases">
        <authorList>
            <person name="Ehlers B."/>
            <person name="Leendertz F.H."/>
        </authorList>
    </citation>
    <scope>NUCLEOTIDE SEQUENCE [LARGE SCALE GENOMIC DNA]</scope>
    <source>
        <strain evidence="7 8">USBA 140</strain>
    </source>
</reference>
<evidence type="ECO:0000313" key="7">
    <source>
        <dbReference type="EMBL" id="SOD94322.1"/>
    </source>
</evidence>
<organism evidence="7 8">
    <name type="scientific">Caenispirillum bisanense</name>
    <dbReference type="NCBI Taxonomy" id="414052"/>
    <lineage>
        <taxon>Bacteria</taxon>
        <taxon>Pseudomonadati</taxon>
        <taxon>Pseudomonadota</taxon>
        <taxon>Alphaproteobacteria</taxon>
        <taxon>Rhodospirillales</taxon>
        <taxon>Novispirillaceae</taxon>
        <taxon>Caenispirillum</taxon>
    </lineage>
</organism>
<dbReference type="InterPro" id="IPR007472">
    <property type="entry name" value="N-end_Aminoacyl_Trfase_C"/>
</dbReference>
<dbReference type="PANTHER" id="PTHR21367">
    <property type="entry name" value="ARGININE-TRNA-PROTEIN TRANSFERASE 1"/>
    <property type="match status" value="1"/>
</dbReference>
<keyword evidence="2 4" id="KW-0808">Transferase</keyword>
<dbReference type="AlphaFoldDB" id="A0A286GFQ1"/>
<sequence length="252" mass="28723">MVMDHQSVKRPQFFFTTAPMPCPYLPGRMERKIVTELTPPGADALHDVLSRAGFRRSHSIAYAPACSGCNACVPVRIVTAEFSQSRTQRKVWAANQDLHATPVPARATAEQYALFSRYQAERHTGSDMALMGFYDYRSMVDESPIDTCLLEFRDGDGELKAVCLTDRMTDGLSAVYSFFDPRLTDRSLGTHMVLWLVAEARRLGLPYVYLGYWIRDSRKMAYKIRFRPLEGFTSQGWRRIDETFVPETPADR</sequence>
<feature type="domain" description="N-end aminoacyl transferase N-terminal" evidence="5">
    <location>
        <begin position="21"/>
        <end position="90"/>
    </location>
</feature>
<comment type="similarity">
    <text evidence="4">Belongs to the R-transferase family. Bpt subfamily.</text>
</comment>
<dbReference type="HAMAP" id="MF_00689">
    <property type="entry name" value="Bpt"/>
    <property type="match status" value="1"/>
</dbReference>
<keyword evidence="8" id="KW-1185">Reference proteome</keyword>
<dbReference type="EMBL" id="OCNJ01000003">
    <property type="protein sequence ID" value="SOD94322.1"/>
    <property type="molecule type" value="Genomic_DNA"/>
</dbReference>
<evidence type="ECO:0000256" key="1">
    <source>
        <dbReference type="ARBA" id="ARBA00022490"/>
    </source>
</evidence>
<evidence type="ECO:0000259" key="5">
    <source>
        <dbReference type="Pfam" id="PF04376"/>
    </source>
</evidence>
<dbReference type="InterPro" id="IPR017138">
    <property type="entry name" value="Asp_Glu_LeuTrfase"/>
</dbReference>
<comment type="function">
    <text evidence="4">Functions in the N-end rule pathway of protein degradation where it conjugates Leu from its aminoacyl-tRNA to the N-termini of proteins containing an N-terminal aspartate or glutamate.</text>
</comment>
<dbReference type="GO" id="GO:0071596">
    <property type="term" value="P:ubiquitin-dependent protein catabolic process via the N-end rule pathway"/>
    <property type="evidence" value="ECO:0007669"/>
    <property type="project" value="InterPro"/>
</dbReference>
<dbReference type="NCBIfam" id="NF002343">
    <property type="entry name" value="PRK01305.1-4"/>
    <property type="match status" value="1"/>
</dbReference>
<comment type="subcellular location">
    <subcellularLocation>
        <location evidence="4">Cytoplasm</location>
    </subcellularLocation>
</comment>
<comment type="catalytic activity">
    <reaction evidence="4">
        <text>N-terminal L-glutamyl-[protein] + L-leucyl-tRNA(Leu) = N-terminal L-leucyl-L-glutamyl-[protein] + tRNA(Leu) + H(+)</text>
        <dbReference type="Rhea" id="RHEA:50412"/>
        <dbReference type="Rhea" id="RHEA-COMP:9613"/>
        <dbReference type="Rhea" id="RHEA-COMP:9622"/>
        <dbReference type="Rhea" id="RHEA-COMP:12664"/>
        <dbReference type="Rhea" id="RHEA-COMP:12668"/>
        <dbReference type="ChEBI" id="CHEBI:15378"/>
        <dbReference type="ChEBI" id="CHEBI:64721"/>
        <dbReference type="ChEBI" id="CHEBI:78442"/>
        <dbReference type="ChEBI" id="CHEBI:78494"/>
        <dbReference type="ChEBI" id="CHEBI:133041"/>
        <dbReference type="EC" id="2.3.2.29"/>
    </reaction>
</comment>
<keyword evidence="1 4" id="KW-0963">Cytoplasm</keyword>